<accession>A0A372LB53</accession>
<organism evidence="1 2">
    <name type="scientific">Peribacillus glennii</name>
    <dbReference type="NCBI Taxonomy" id="2303991"/>
    <lineage>
        <taxon>Bacteria</taxon>
        <taxon>Bacillati</taxon>
        <taxon>Bacillota</taxon>
        <taxon>Bacilli</taxon>
        <taxon>Bacillales</taxon>
        <taxon>Bacillaceae</taxon>
        <taxon>Peribacillus</taxon>
    </lineage>
</organism>
<reference evidence="1 2" key="1">
    <citation type="submission" date="2018-08" db="EMBL/GenBank/DDBJ databases">
        <title>Bacillus chawlae sp. nov., Bacillus glennii sp. nov., and Bacillus saganii sp. nov. Isolated from the Vehicle Assembly Building at Kennedy Space Center where the Viking Spacecraft were Assembled.</title>
        <authorList>
            <person name="Seuylemezian A."/>
            <person name="Vaishampayan P."/>
        </authorList>
    </citation>
    <scope>NUCLEOTIDE SEQUENCE [LARGE SCALE GENOMIC DNA]</scope>
    <source>
        <strain evidence="1 2">V44-8</strain>
    </source>
</reference>
<dbReference type="AlphaFoldDB" id="A0A372LB53"/>
<dbReference type="RefSeq" id="WP_117323138.1">
    <property type="nucleotide sequence ID" value="NZ_QVTD01000008.1"/>
</dbReference>
<evidence type="ECO:0000313" key="2">
    <source>
        <dbReference type="Proteomes" id="UP000262939"/>
    </source>
</evidence>
<gene>
    <name evidence="1" type="ORF">D0466_13800</name>
</gene>
<dbReference type="GO" id="GO:0003677">
    <property type="term" value="F:DNA binding"/>
    <property type="evidence" value="ECO:0007669"/>
    <property type="project" value="UniProtKB-KW"/>
</dbReference>
<dbReference type="EMBL" id="QVTD01000008">
    <property type="protein sequence ID" value="RFU63009.1"/>
    <property type="molecule type" value="Genomic_DNA"/>
</dbReference>
<name>A0A372LB53_9BACI</name>
<dbReference type="OrthoDB" id="9790442at2"/>
<keyword evidence="1" id="KW-0238">DNA-binding</keyword>
<protein>
    <submittedName>
        <fullName evidence="1">DNA-binding response regulator</fullName>
    </submittedName>
</protein>
<keyword evidence="2" id="KW-1185">Reference proteome</keyword>
<dbReference type="Proteomes" id="UP000262939">
    <property type="component" value="Unassembled WGS sequence"/>
</dbReference>
<proteinExistence type="predicted"/>
<evidence type="ECO:0000313" key="1">
    <source>
        <dbReference type="EMBL" id="RFU63009.1"/>
    </source>
</evidence>
<comment type="caution">
    <text evidence="1">The sequence shown here is derived from an EMBL/GenBank/DDBJ whole genome shotgun (WGS) entry which is preliminary data.</text>
</comment>
<sequence length="49" mass="5663">MYNIYLGEDDPKIAALLKDHLEKYDYKVVLANGFADKFPKQRAGLGREF</sequence>